<keyword evidence="1" id="KW-0663">Pyridoxal phosphate</keyword>
<feature type="non-terminal residue" evidence="2">
    <location>
        <position position="123"/>
    </location>
</feature>
<dbReference type="InterPro" id="IPR015421">
    <property type="entry name" value="PyrdxlP-dep_Trfase_major"/>
</dbReference>
<dbReference type="EMBL" id="BARU01046779">
    <property type="protein sequence ID" value="GAH93437.1"/>
    <property type="molecule type" value="Genomic_DNA"/>
</dbReference>
<dbReference type="AlphaFoldDB" id="X1JHF0"/>
<feature type="non-terminal residue" evidence="2">
    <location>
        <position position="1"/>
    </location>
</feature>
<organism evidence="2">
    <name type="scientific">marine sediment metagenome</name>
    <dbReference type="NCBI Taxonomy" id="412755"/>
    <lineage>
        <taxon>unclassified sequences</taxon>
        <taxon>metagenomes</taxon>
        <taxon>ecological metagenomes</taxon>
    </lineage>
</organism>
<protein>
    <submittedName>
        <fullName evidence="2">Uncharacterized protein</fullName>
    </submittedName>
</protein>
<gene>
    <name evidence="2" type="ORF">S03H2_70404</name>
</gene>
<evidence type="ECO:0000313" key="2">
    <source>
        <dbReference type="EMBL" id="GAH93437.1"/>
    </source>
</evidence>
<reference evidence="2" key="1">
    <citation type="journal article" date="2014" name="Front. Microbiol.">
        <title>High frequency of phylogenetically diverse reductive dehalogenase-homologous genes in deep subseafloor sedimentary metagenomes.</title>
        <authorList>
            <person name="Kawai M."/>
            <person name="Futagami T."/>
            <person name="Toyoda A."/>
            <person name="Takaki Y."/>
            <person name="Nishi S."/>
            <person name="Hori S."/>
            <person name="Arai W."/>
            <person name="Tsubouchi T."/>
            <person name="Morono Y."/>
            <person name="Uchiyama I."/>
            <person name="Ito T."/>
            <person name="Fujiyama A."/>
            <person name="Inagaki F."/>
            <person name="Takami H."/>
        </authorList>
    </citation>
    <scope>NUCLEOTIDE SEQUENCE</scope>
    <source>
        <strain evidence="2">Expedition CK06-06</strain>
    </source>
</reference>
<name>X1JHF0_9ZZZZ</name>
<proteinExistence type="predicted"/>
<comment type="caution">
    <text evidence="2">The sequence shown here is derived from an EMBL/GenBank/DDBJ whole genome shotgun (WGS) entry which is preliminary data.</text>
</comment>
<dbReference type="PANTHER" id="PTHR43586:SF8">
    <property type="entry name" value="CYSTEINE DESULFURASE 1, CHLOROPLASTIC"/>
    <property type="match status" value="1"/>
</dbReference>
<accession>X1JHF0</accession>
<evidence type="ECO:0000256" key="1">
    <source>
        <dbReference type="ARBA" id="ARBA00022898"/>
    </source>
</evidence>
<dbReference type="PANTHER" id="PTHR43586">
    <property type="entry name" value="CYSTEINE DESULFURASE"/>
    <property type="match status" value="1"/>
</dbReference>
<dbReference type="Gene3D" id="3.40.640.10">
    <property type="entry name" value="Type I PLP-dependent aspartate aminotransferase-like (Major domain)"/>
    <property type="match status" value="1"/>
</dbReference>
<sequence length="123" mass="13883">ISNTHTEDDITGRHMTNLLHQAELIIKKAFNAESNCQIIAIGTGATGAITKFQEIIGIRFPPATKKLLQQIMDKSSKENVLDPAFRKIYNKEIDRLKPVVFIGPYEHHSNDIMWREAIAEVIA</sequence>